<dbReference type="Gene3D" id="2.30.30.100">
    <property type="match status" value="1"/>
</dbReference>
<dbReference type="AlphaFoldDB" id="A0A381V4T7"/>
<accession>A0A381V4T7</accession>
<reference evidence="1" key="1">
    <citation type="submission" date="2018-05" db="EMBL/GenBank/DDBJ databases">
        <authorList>
            <person name="Lanie J.A."/>
            <person name="Ng W.-L."/>
            <person name="Kazmierczak K.M."/>
            <person name="Andrzejewski T.M."/>
            <person name="Davidsen T.M."/>
            <person name="Wayne K.J."/>
            <person name="Tettelin H."/>
            <person name="Glass J.I."/>
            <person name="Rusch D."/>
            <person name="Podicherti R."/>
            <person name="Tsui H.-C.T."/>
            <person name="Winkler M.E."/>
        </authorList>
    </citation>
    <scope>NUCLEOTIDE SEQUENCE</scope>
</reference>
<name>A0A381V4T7_9ZZZZ</name>
<dbReference type="EMBL" id="UINC01007704">
    <property type="protein sequence ID" value="SVA34687.1"/>
    <property type="molecule type" value="Genomic_DNA"/>
</dbReference>
<sequence length="97" mass="10836">MLVETRKKGDVVTLKLTTAEELIGSYEDDDAESYSIDRPFMIAMSQQGIILMPWLNAVDVQSARIVKISKKHIVAVAEPQEHIAKEYSSQMSGIKLV</sequence>
<organism evidence="1">
    <name type="scientific">marine metagenome</name>
    <dbReference type="NCBI Taxonomy" id="408172"/>
    <lineage>
        <taxon>unclassified sequences</taxon>
        <taxon>metagenomes</taxon>
        <taxon>ecological metagenomes</taxon>
    </lineage>
</organism>
<evidence type="ECO:0000313" key="1">
    <source>
        <dbReference type="EMBL" id="SVA34687.1"/>
    </source>
</evidence>
<gene>
    <name evidence="1" type="ORF">METZ01_LOCUS87541</name>
</gene>
<protein>
    <submittedName>
        <fullName evidence="1">Uncharacterized protein</fullName>
    </submittedName>
</protein>
<proteinExistence type="predicted"/>